<feature type="domain" description="Peptidase M10 serralysin C-terminal" evidence="5">
    <location>
        <begin position="214"/>
        <end position="360"/>
    </location>
</feature>
<evidence type="ECO:0000256" key="3">
    <source>
        <dbReference type="ARBA" id="ARBA00022525"/>
    </source>
</evidence>
<evidence type="ECO:0000259" key="5">
    <source>
        <dbReference type="Pfam" id="PF08548"/>
    </source>
</evidence>
<dbReference type="InterPro" id="IPR013858">
    <property type="entry name" value="Peptidase_M10B_C"/>
</dbReference>
<comment type="cofactor">
    <cofactor evidence="1">
        <name>Ca(2+)</name>
        <dbReference type="ChEBI" id="CHEBI:29108"/>
    </cofactor>
</comment>
<comment type="caution">
    <text evidence="6">The sequence shown here is derived from an EMBL/GenBank/DDBJ whole genome shotgun (WGS) entry which is preliminary data.</text>
</comment>
<keyword evidence="3" id="KW-0964">Secreted</keyword>
<proteinExistence type="predicted"/>
<dbReference type="RefSeq" id="WP_304375754.1">
    <property type="nucleotide sequence ID" value="NZ_JAUOZU010000006.1"/>
</dbReference>
<dbReference type="Pfam" id="PF08548">
    <property type="entry name" value="Peptidase_M10_C"/>
    <property type="match status" value="1"/>
</dbReference>
<organism evidence="6 7">
    <name type="scientific">Rhizobium alvei</name>
    <dbReference type="NCBI Taxonomy" id="1132659"/>
    <lineage>
        <taxon>Bacteria</taxon>
        <taxon>Pseudomonadati</taxon>
        <taxon>Pseudomonadota</taxon>
        <taxon>Alphaproteobacteria</taxon>
        <taxon>Hyphomicrobiales</taxon>
        <taxon>Rhizobiaceae</taxon>
        <taxon>Rhizobium/Agrobacterium group</taxon>
        <taxon>Rhizobium</taxon>
    </lineage>
</organism>
<evidence type="ECO:0000313" key="7">
    <source>
        <dbReference type="Proteomes" id="UP001174932"/>
    </source>
</evidence>
<name>A0ABT8YJZ8_9HYPH</name>
<evidence type="ECO:0000313" key="6">
    <source>
        <dbReference type="EMBL" id="MDO6963846.1"/>
    </source>
</evidence>
<dbReference type="InterPro" id="IPR011049">
    <property type="entry name" value="Serralysin-like_metalloprot_C"/>
</dbReference>
<dbReference type="InterPro" id="IPR001343">
    <property type="entry name" value="Hemolysn_Ca-bd"/>
</dbReference>
<dbReference type="InterPro" id="IPR018511">
    <property type="entry name" value="Hemolysin-typ_Ca-bd_CS"/>
</dbReference>
<evidence type="ECO:0000256" key="1">
    <source>
        <dbReference type="ARBA" id="ARBA00001913"/>
    </source>
</evidence>
<keyword evidence="4" id="KW-0677">Repeat</keyword>
<comment type="subcellular location">
    <subcellularLocation>
        <location evidence="2">Secreted</location>
    </subcellularLocation>
</comment>
<gene>
    <name evidence="6" type="ORF">Q4481_07740</name>
</gene>
<dbReference type="PRINTS" id="PR00313">
    <property type="entry name" value="CABNDNGRPT"/>
</dbReference>
<dbReference type="Proteomes" id="UP001174932">
    <property type="component" value="Unassembled WGS sequence"/>
</dbReference>
<dbReference type="SUPFAM" id="SSF51120">
    <property type="entry name" value="beta-Roll"/>
    <property type="match status" value="1"/>
</dbReference>
<dbReference type="Pfam" id="PF00353">
    <property type="entry name" value="HemolysinCabind"/>
    <property type="match status" value="1"/>
</dbReference>
<evidence type="ECO:0000256" key="4">
    <source>
        <dbReference type="ARBA" id="ARBA00022737"/>
    </source>
</evidence>
<accession>A0ABT8YJZ8</accession>
<sequence length="361" mass="37107">MAWNVPISQTTAGTTVNLGGLDSVFVTTDVVLMSTDSNVIRGTGSGHSAVIYGTVIGTSVGEFAVHLGDSPGSDHGHSVHVKSSGHVQSLGPGAAVAIYGYESEIINEGIISSIDGAGVVLRGSQADTRSVLINSGVIEGYAGVTRFGTDPVAETIVLRNSGTISGELASYTFYSTEGGAARDILTNNGKMIGRIDLGKGDDRYLGRNGTVDGNVNGGGGSDLLIGGREKNRLNGDAGADTIRGGRGADILTGGADDDVFQFNLISESGRGASKRDVIGDFAHAEGDVIDLHAIDANTGADGDQKFRFIGSKAFSQDAGEIRYQVKSGETLIYGDVDGNGTADFEIEVTGSTAFLTSDFIL</sequence>
<dbReference type="PROSITE" id="PS00330">
    <property type="entry name" value="HEMOLYSIN_CALCIUM"/>
    <property type="match status" value="1"/>
</dbReference>
<protein>
    <recommendedName>
        <fullName evidence="5">Peptidase M10 serralysin C-terminal domain-containing protein</fullName>
    </recommendedName>
</protein>
<reference evidence="6" key="1">
    <citation type="journal article" date="2015" name="Int. J. Syst. Evol. Microbiol.">
        <title>Rhizobium alvei sp. nov., isolated from a freshwater river.</title>
        <authorList>
            <person name="Sheu S.Y."/>
            <person name="Huang H.W."/>
            <person name="Young C.C."/>
            <person name="Chen W.M."/>
        </authorList>
    </citation>
    <scope>NUCLEOTIDE SEQUENCE</scope>
    <source>
        <strain evidence="6">TNR-22</strain>
    </source>
</reference>
<dbReference type="Gene3D" id="2.150.10.10">
    <property type="entry name" value="Serralysin-like metalloprotease, C-terminal"/>
    <property type="match status" value="1"/>
</dbReference>
<dbReference type="EMBL" id="JAUOZU010000006">
    <property type="protein sequence ID" value="MDO6963846.1"/>
    <property type="molecule type" value="Genomic_DNA"/>
</dbReference>
<evidence type="ECO:0000256" key="2">
    <source>
        <dbReference type="ARBA" id="ARBA00004613"/>
    </source>
</evidence>
<keyword evidence="7" id="KW-1185">Reference proteome</keyword>
<reference evidence="6" key="2">
    <citation type="submission" date="2023-07" db="EMBL/GenBank/DDBJ databases">
        <authorList>
            <person name="Shen H."/>
        </authorList>
    </citation>
    <scope>NUCLEOTIDE SEQUENCE</scope>
    <source>
        <strain evidence="6">TNR-22</strain>
    </source>
</reference>